<keyword evidence="9 13" id="KW-0408">Iron</keyword>
<evidence type="ECO:0000313" key="17">
    <source>
        <dbReference type="EMBL" id="KAI5071290.1"/>
    </source>
</evidence>
<name>A0A9D4ZFE9_ADICA</name>
<dbReference type="EC" id="1.13.11.-" evidence="14"/>
<dbReference type="InterPro" id="IPR036392">
    <property type="entry name" value="PLAT/LH2_dom_sf"/>
</dbReference>
<dbReference type="SUPFAM" id="SSF48484">
    <property type="entry name" value="Lipoxigenase"/>
    <property type="match status" value="1"/>
</dbReference>
<comment type="similarity">
    <text evidence="2 13">Belongs to the lipoxygenase family.</text>
</comment>
<dbReference type="GO" id="GO:0006633">
    <property type="term" value="P:fatty acid biosynthetic process"/>
    <property type="evidence" value="ECO:0007669"/>
    <property type="project" value="UniProtKB-KW"/>
</dbReference>
<dbReference type="Proteomes" id="UP000886520">
    <property type="component" value="Chromosome 13"/>
</dbReference>
<dbReference type="SUPFAM" id="SSF49723">
    <property type="entry name" value="Lipase/lipooxygenase domain (PLAT/LH2 domain)"/>
    <property type="match status" value="1"/>
</dbReference>
<comment type="cofactor">
    <cofactor evidence="1 13">
        <name>Fe cation</name>
        <dbReference type="ChEBI" id="CHEBI:24875"/>
    </cofactor>
</comment>
<dbReference type="Gene3D" id="4.10.375.10">
    <property type="entry name" value="Lipoxygenase-1, Domain 2"/>
    <property type="match status" value="1"/>
</dbReference>
<evidence type="ECO:0000256" key="6">
    <source>
        <dbReference type="ARBA" id="ARBA00022832"/>
    </source>
</evidence>
<keyword evidence="3 14" id="KW-0444">Lipid biosynthesis</keyword>
<sequence length="898" mass="101627">MRSSADGGRPHSKRASVVRNCNLLDTMGQSLTSFVDTVFNGTNSSKSEQLVELKATVVLRRKNLFDLDLNDQLAGVADNISDLFGQDVEFRLVSEDVDEETGVGKKSGVATLEGWLAKQLQLTADDQGETYSVTFKVGKDFGEPSAILVENQHPNWFFLKHITLHLPSGDKEFPCNSWVYNHDNYGAPRVFFSNKVYLPDQTPKGLVDLRDSDMKQLRGNGKGERKRPDRIYDYDVYNDLGNPDDDEDLARSILGGSQDFPYPRRCRTGRDMTKADPKSEEPTGLIELVYVPRDERFDHIKKADFLASSIKSFLHELLPTIERLLQGNDDFDNFQDIKKLYDDGFSIPMDDLKSALSRKERENEFKNPLEIIRELTDDDSGDDSLIKFPKPQLIQDNEKAWSQDDEFARQMLAGLNPVVIERLQEFPPMSKLDPSKYGPQKSAITAAQIEKNMEGLTVTEALNQNRLFVLDYHDVYLPYLEKINALEGKAYATRTILFLSKQGILKVLAIELSLPPSADGKTSKRNRVFTPNGNSQHWELAKTHVNMNDTGYHQLVSHWLRTHAAIEPFIIATHRQLSAMHPLYVLLLPHFRNTMNINALARKELIQVDGVIEKGFSPGRYSMELSSVAYKSWQFDEQSLPVDLIKRGVAVKDPTAKHGVKLLIEDYPFAVDALDIWFCIKEWVQDYVKHFYKDGAAIKGDVELQRWWKEIVEVGHADKKEGWLSMTSVEELVEAITIIIWIASAHHAAVNFGQYAYAGYMPNKPSMGRKLIPEEGENSEDATLLSSNPVEYFMRAVSRQSQAIQVMAVIEILSTHASDEEYLGQRTETPFWSSDKEMLSAFERFGKRLKTVEADILKRNQNSTLLNRRGAANVPYTLLIPSSSEGLTGRGIPNSTSI</sequence>
<evidence type="ECO:0000256" key="8">
    <source>
        <dbReference type="ARBA" id="ARBA00023002"/>
    </source>
</evidence>
<keyword evidence="7 13" id="KW-0223">Dioxygenase</keyword>
<evidence type="ECO:0000256" key="12">
    <source>
        <dbReference type="PROSITE-ProRule" id="PRU00152"/>
    </source>
</evidence>
<keyword evidence="4 13" id="KW-0479">Metal-binding</keyword>
<dbReference type="Gene3D" id="2.60.60.20">
    <property type="entry name" value="PLAT/LH2 domain"/>
    <property type="match status" value="1"/>
</dbReference>
<dbReference type="Gene3D" id="3.10.450.60">
    <property type="match status" value="1"/>
</dbReference>
<dbReference type="PRINTS" id="PR00087">
    <property type="entry name" value="LIPOXYGENASE"/>
</dbReference>
<keyword evidence="11 14" id="KW-0275">Fatty acid biosynthesis</keyword>
<dbReference type="EMBL" id="JABFUD020000013">
    <property type="protein sequence ID" value="KAI5071290.1"/>
    <property type="molecule type" value="Genomic_DNA"/>
</dbReference>
<keyword evidence="6" id="KW-0276">Fatty acid metabolism</keyword>
<comment type="function">
    <text evidence="14">Plant lipoxygenase may be involved in a number of diverse aspects of plant physiology including growth and development, pest resistance, and senescence or responses to wounding.</text>
</comment>
<dbReference type="PRINTS" id="PR00468">
    <property type="entry name" value="PLTLPOXGNASE"/>
</dbReference>
<evidence type="ECO:0000256" key="5">
    <source>
        <dbReference type="ARBA" id="ARBA00022767"/>
    </source>
</evidence>
<dbReference type="InterPro" id="IPR001246">
    <property type="entry name" value="LipOase_plant"/>
</dbReference>
<dbReference type="Gene3D" id="1.20.245.10">
    <property type="entry name" value="Lipoxygenase-1, Domain 5"/>
    <property type="match status" value="1"/>
</dbReference>
<evidence type="ECO:0000256" key="13">
    <source>
        <dbReference type="RuleBase" id="RU003974"/>
    </source>
</evidence>
<dbReference type="PROSITE" id="PS50095">
    <property type="entry name" value="PLAT"/>
    <property type="match status" value="1"/>
</dbReference>
<evidence type="ECO:0000256" key="7">
    <source>
        <dbReference type="ARBA" id="ARBA00022964"/>
    </source>
</evidence>
<dbReference type="InterPro" id="IPR036226">
    <property type="entry name" value="LipOase_C_sf"/>
</dbReference>
<evidence type="ECO:0000256" key="10">
    <source>
        <dbReference type="ARBA" id="ARBA00023098"/>
    </source>
</evidence>
<dbReference type="InterPro" id="IPR027433">
    <property type="entry name" value="Lipoxygenase_dom_3"/>
</dbReference>
<keyword evidence="8 13" id="KW-0560">Oxidoreductase</keyword>
<organism evidence="17 18">
    <name type="scientific">Adiantum capillus-veneris</name>
    <name type="common">Maidenhair fern</name>
    <dbReference type="NCBI Taxonomy" id="13818"/>
    <lineage>
        <taxon>Eukaryota</taxon>
        <taxon>Viridiplantae</taxon>
        <taxon>Streptophyta</taxon>
        <taxon>Embryophyta</taxon>
        <taxon>Tracheophyta</taxon>
        <taxon>Polypodiopsida</taxon>
        <taxon>Polypodiidae</taxon>
        <taxon>Polypodiales</taxon>
        <taxon>Pteridineae</taxon>
        <taxon>Pteridaceae</taxon>
        <taxon>Vittarioideae</taxon>
        <taxon>Adiantum</taxon>
    </lineage>
</organism>
<dbReference type="InterPro" id="IPR001024">
    <property type="entry name" value="PLAT/LH2_dom"/>
</dbReference>
<dbReference type="PROSITE" id="PS00711">
    <property type="entry name" value="LIPOXYGENASE_1"/>
    <property type="match status" value="1"/>
</dbReference>
<feature type="domain" description="Lipoxygenase" evidence="16">
    <location>
        <begin position="196"/>
        <end position="898"/>
    </location>
</feature>
<dbReference type="Gene3D" id="4.10.372.10">
    <property type="entry name" value="Lipoxygenase-1, Domain 3"/>
    <property type="match status" value="1"/>
</dbReference>
<dbReference type="FunFam" id="3.10.450.60:FF:000002">
    <property type="entry name" value="Lipoxygenase"/>
    <property type="match status" value="1"/>
</dbReference>
<dbReference type="InterPro" id="IPR020833">
    <property type="entry name" value="LipOase_Fe_BS"/>
</dbReference>
<dbReference type="Pfam" id="PF01477">
    <property type="entry name" value="PLAT"/>
    <property type="match status" value="1"/>
</dbReference>
<comment type="pathway">
    <text evidence="14">Lipid metabolism; oxylipin biosynthesis.</text>
</comment>
<dbReference type="InterPro" id="IPR013819">
    <property type="entry name" value="LipOase_C"/>
</dbReference>
<accession>A0A9D4ZFE9</accession>
<evidence type="ECO:0000256" key="11">
    <source>
        <dbReference type="ARBA" id="ARBA00023160"/>
    </source>
</evidence>
<dbReference type="PANTHER" id="PTHR11771">
    <property type="entry name" value="LIPOXYGENASE"/>
    <property type="match status" value="1"/>
</dbReference>
<dbReference type="Pfam" id="PF00305">
    <property type="entry name" value="Lipoxygenase"/>
    <property type="match status" value="1"/>
</dbReference>
<evidence type="ECO:0000259" key="16">
    <source>
        <dbReference type="PROSITE" id="PS51393"/>
    </source>
</evidence>
<keyword evidence="5 14" id="KW-0925">Oxylipin biosynthesis</keyword>
<evidence type="ECO:0000313" key="18">
    <source>
        <dbReference type="Proteomes" id="UP000886520"/>
    </source>
</evidence>
<comment type="caution">
    <text evidence="12">Lacks conserved residue(s) required for the propagation of feature annotation.</text>
</comment>
<keyword evidence="10" id="KW-0443">Lipid metabolism</keyword>
<dbReference type="GO" id="GO:0016702">
    <property type="term" value="F:oxidoreductase activity, acting on single donors with incorporation of molecular oxygen, incorporation of two atoms of oxygen"/>
    <property type="evidence" value="ECO:0007669"/>
    <property type="project" value="InterPro"/>
</dbReference>
<dbReference type="InterPro" id="IPR000907">
    <property type="entry name" value="LipOase"/>
</dbReference>
<dbReference type="FunFam" id="1.20.245.10:FF:000002">
    <property type="entry name" value="Lipoxygenase"/>
    <property type="match status" value="1"/>
</dbReference>
<protein>
    <recommendedName>
        <fullName evidence="14">Lipoxygenase</fullName>
        <ecNumber evidence="14">1.13.11.-</ecNumber>
    </recommendedName>
</protein>
<dbReference type="PROSITE" id="PS51393">
    <property type="entry name" value="LIPOXYGENASE_3"/>
    <property type="match status" value="1"/>
</dbReference>
<comment type="caution">
    <text evidence="17">The sequence shown here is derived from an EMBL/GenBank/DDBJ whole genome shotgun (WGS) entry which is preliminary data.</text>
</comment>
<keyword evidence="18" id="KW-1185">Reference proteome</keyword>
<gene>
    <name evidence="17" type="ORF">GOP47_0013541</name>
</gene>
<proteinExistence type="inferred from homology"/>
<dbReference type="FunFam" id="4.10.375.10:FF:000001">
    <property type="entry name" value="Lipoxygenase"/>
    <property type="match status" value="1"/>
</dbReference>
<evidence type="ECO:0000256" key="2">
    <source>
        <dbReference type="ARBA" id="ARBA00009419"/>
    </source>
</evidence>
<evidence type="ECO:0000256" key="4">
    <source>
        <dbReference type="ARBA" id="ARBA00022723"/>
    </source>
</evidence>
<dbReference type="GO" id="GO:0046872">
    <property type="term" value="F:metal ion binding"/>
    <property type="evidence" value="ECO:0007669"/>
    <property type="project" value="UniProtKB-UniRule"/>
</dbReference>
<dbReference type="OrthoDB" id="407298at2759"/>
<evidence type="ECO:0000256" key="3">
    <source>
        <dbReference type="ARBA" id="ARBA00022516"/>
    </source>
</evidence>
<evidence type="ECO:0000256" key="1">
    <source>
        <dbReference type="ARBA" id="ARBA00001962"/>
    </source>
</evidence>
<dbReference type="InterPro" id="IPR020834">
    <property type="entry name" value="LipOase_CS"/>
</dbReference>
<dbReference type="GO" id="GO:0031408">
    <property type="term" value="P:oxylipin biosynthetic process"/>
    <property type="evidence" value="ECO:0007669"/>
    <property type="project" value="UniProtKB-UniRule"/>
</dbReference>
<dbReference type="SMART" id="SM00308">
    <property type="entry name" value="LH2"/>
    <property type="match status" value="1"/>
</dbReference>
<reference evidence="17" key="1">
    <citation type="submission" date="2021-01" db="EMBL/GenBank/DDBJ databases">
        <title>Adiantum capillus-veneris genome.</title>
        <authorList>
            <person name="Fang Y."/>
            <person name="Liao Q."/>
        </authorList>
    </citation>
    <scope>NUCLEOTIDE SEQUENCE</scope>
    <source>
        <strain evidence="17">H3</strain>
        <tissue evidence="17">Leaf</tissue>
    </source>
</reference>
<evidence type="ECO:0000256" key="9">
    <source>
        <dbReference type="ARBA" id="ARBA00023004"/>
    </source>
</evidence>
<dbReference type="GO" id="GO:0034440">
    <property type="term" value="P:lipid oxidation"/>
    <property type="evidence" value="ECO:0007669"/>
    <property type="project" value="InterPro"/>
</dbReference>
<evidence type="ECO:0000259" key="15">
    <source>
        <dbReference type="PROSITE" id="PS50095"/>
    </source>
</evidence>
<dbReference type="PROSITE" id="PS00081">
    <property type="entry name" value="LIPOXYGENASE_2"/>
    <property type="match status" value="1"/>
</dbReference>
<evidence type="ECO:0000256" key="14">
    <source>
        <dbReference type="RuleBase" id="RU003975"/>
    </source>
</evidence>
<feature type="domain" description="PLAT" evidence="15">
    <location>
        <begin position="65"/>
        <end position="193"/>
    </location>
</feature>
<dbReference type="AlphaFoldDB" id="A0A9D4ZFE9"/>